<evidence type="ECO:0000313" key="2">
    <source>
        <dbReference type="EMBL" id="MBO0476142.1"/>
    </source>
</evidence>
<dbReference type="Gene3D" id="3.40.1190.20">
    <property type="match status" value="1"/>
</dbReference>
<sequence>MDYYICSTSVIDNLHFSNGDVKKNVAGGAGIYALAGARLWHESTKLICGAGNNYAATFSKWYRDNHLTMDYLKFVNEKTPINNVHYFDDGERIEIPEYGEDHYKKFEVTVDDILPLLDHSCGIYIFRNTASDFWLPILANHHKSAKILWEIAADACANDNLPSVREICQSIDVLSINLSEAKKLLQVETEVDAIKELKQLNVPLVFLRLGKKGQTMITEKNTIFVPSFDKGNVVDVTGGGNSSSGAVLVGYCEKRSLLKIGRMASLSASMCLSQYGVPKEIDSFQPNASHLLKEGWY</sequence>
<evidence type="ECO:0000259" key="1">
    <source>
        <dbReference type="Pfam" id="PF00294"/>
    </source>
</evidence>
<comment type="caution">
    <text evidence="2">The sequence shown here is derived from an EMBL/GenBank/DDBJ whole genome shotgun (WGS) entry which is preliminary data.</text>
</comment>
<gene>
    <name evidence="2" type="ORF">DOK76_03610</name>
</gene>
<evidence type="ECO:0000313" key="3">
    <source>
        <dbReference type="Proteomes" id="UP000664857"/>
    </source>
</evidence>
<organism evidence="2 3">
    <name type="scientific">Candidatus Vagococcus giribetii</name>
    <dbReference type="NCBI Taxonomy" id="2230876"/>
    <lineage>
        <taxon>Bacteria</taxon>
        <taxon>Bacillati</taxon>
        <taxon>Bacillota</taxon>
        <taxon>Bacilli</taxon>
        <taxon>Lactobacillales</taxon>
        <taxon>Enterococcaceae</taxon>
        <taxon>Vagococcus</taxon>
    </lineage>
</organism>
<dbReference type="InterPro" id="IPR011611">
    <property type="entry name" value="PfkB_dom"/>
</dbReference>
<dbReference type="RefSeq" id="WP_206965054.1">
    <property type="nucleotide sequence ID" value="NZ_JAFLVX010000011.1"/>
</dbReference>
<feature type="domain" description="Carbohydrate kinase PfkB" evidence="1">
    <location>
        <begin position="12"/>
        <end position="277"/>
    </location>
</feature>
<dbReference type="InterPro" id="IPR029056">
    <property type="entry name" value="Ribokinase-like"/>
</dbReference>
<reference evidence="2 3" key="1">
    <citation type="submission" date="2021-03" db="EMBL/GenBank/DDBJ databases">
        <title>Enterococcal diversity collection.</title>
        <authorList>
            <person name="Gilmore M.S."/>
            <person name="Schwartzman J."/>
            <person name="Van Tyne D."/>
            <person name="Martin M."/>
            <person name="Earl A.M."/>
            <person name="Manson A.L."/>
            <person name="Straub T."/>
            <person name="Salamzade R."/>
            <person name="Saavedra J."/>
            <person name="Lebreton F."/>
            <person name="Prichula J."/>
            <person name="Schaufler K."/>
            <person name="Gaca A."/>
            <person name="Sgardioli B."/>
            <person name="Wagenaar J."/>
            <person name="Strong T."/>
        </authorList>
    </citation>
    <scope>NUCLEOTIDE SEQUENCE [LARGE SCALE GENOMIC DNA]</scope>
    <source>
        <strain evidence="2 3">DIV0080</strain>
    </source>
</reference>
<dbReference type="PANTHER" id="PTHR47098:SF2">
    <property type="entry name" value="PROTEIN MAK32"/>
    <property type="match status" value="1"/>
</dbReference>
<dbReference type="EMBL" id="JAFLVX010000011">
    <property type="protein sequence ID" value="MBO0476142.1"/>
    <property type="molecule type" value="Genomic_DNA"/>
</dbReference>
<accession>A0ABS3HQW5</accession>
<proteinExistence type="predicted"/>
<dbReference type="PANTHER" id="PTHR47098">
    <property type="entry name" value="PROTEIN MAK32"/>
    <property type="match status" value="1"/>
</dbReference>
<protein>
    <recommendedName>
        <fullName evidence="1">Carbohydrate kinase PfkB domain-containing protein</fullName>
    </recommendedName>
</protein>
<keyword evidence="3" id="KW-1185">Reference proteome</keyword>
<dbReference type="Proteomes" id="UP000664857">
    <property type="component" value="Unassembled WGS sequence"/>
</dbReference>
<dbReference type="SUPFAM" id="SSF53613">
    <property type="entry name" value="Ribokinase-like"/>
    <property type="match status" value="1"/>
</dbReference>
<dbReference type="Pfam" id="PF00294">
    <property type="entry name" value="PfkB"/>
    <property type="match status" value="1"/>
</dbReference>
<name>A0ABS3HQW5_9ENTE</name>